<feature type="region of interest" description="Disordered" evidence="19">
    <location>
        <begin position="222"/>
        <end position="246"/>
    </location>
</feature>
<feature type="domain" description="RING-type" evidence="21">
    <location>
        <begin position="249"/>
        <end position="287"/>
    </location>
</feature>
<protein>
    <recommendedName>
        <fullName evidence="5">RING-type E3 ubiquitin transferase</fullName>
        <ecNumber evidence="5">2.3.2.27</ecNumber>
    </recommendedName>
</protein>
<dbReference type="InterPro" id="IPR001841">
    <property type="entry name" value="Znf_RING"/>
</dbReference>
<evidence type="ECO:0000256" key="11">
    <source>
        <dbReference type="ARBA" id="ARBA00022771"/>
    </source>
</evidence>
<evidence type="ECO:0000256" key="10">
    <source>
        <dbReference type="ARBA" id="ARBA00022723"/>
    </source>
</evidence>
<keyword evidence="24" id="KW-1185">Reference proteome</keyword>
<dbReference type="Proteomes" id="UP000000673">
    <property type="component" value="Unassembled WGS sequence"/>
</dbReference>
<keyword evidence="11 18" id="KW-0863">Zinc-finger</keyword>
<dbReference type="eggNOG" id="KOG0317">
    <property type="taxonomic scope" value="Eukaryota"/>
</dbReference>
<reference evidence="23" key="4">
    <citation type="submission" date="2015-06" db="UniProtKB">
        <authorList>
            <consortium name="EnsemblMetazoa"/>
        </authorList>
    </citation>
    <scope>IDENTIFICATION</scope>
</reference>
<evidence type="ECO:0000256" key="5">
    <source>
        <dbReference type="ARBA" id="ARBA00012483"/>
    </source>
</evidence>
<evidence type="ECO:0000313" key="23">
    <source>
        <dbReference type="EnsemblMetazoa" id="ADAC006274-PA"/>
    </source>
</evidence>
<dbReference type="InterPro" id="IPR006845">
    <property type="entry name" value="Pex_N"/>
</dbReference>
<proteinExistence type="inferred from homology"/>
<dbReference type="EnsemblMetazoa" id="ADAC006274-RA">
    <property type="protein sequence ID" value="ADAC006274-PA"/>
    <property type="gene ID" value="ADAC006274"/>
</dbReference>
<dbReference type="GO" id="GO:0016558">
    <property type="term" value="P:protein import into peroxisome matrix"/>
    <property type="evidence" value="ECO:0007669"/>
    <property type="project" value="InterPro"/>
</dbReference>
<dbReference type="GO" id="GO:0005778">
    <property type="term" value="C:peroxisomal membrane"/>
    <property type="evidence" value="ECO:0007669"/>
    <property type="project" value="UniProtKB-SubCell"/>
</dbReference>
<comment type="similarity">
    <text evidence="4">Belongs to the pex2/pex10/pex12 family.</text>
</comment>
<dbReference type="Pfam" id="PF04757">
    <property type="entry name" value="Pex2_Pex12"/>
    <property type="match status" value="1"/>
</dbReference>
<keyword evidence="13" id="KW-0862">Zinc</keyword>
<dbReference type="Gene3D" id="3.30.40.10">
    <property type="entry name" value="Zinc/RING finger domain, C3HC4 (zinc finger)"/>
    <property type="match status" value="1"/>
</dbReference>
<sequence length="314" mass="35964">MSLFHANAGKAEIIRSVQKDQLHIEEVRTALSDLLVVLSQRHWYRYNALCKPIAETLYHHYAILNNLQTLGEEYTGIIQVDSNYVMLPNKVLQLLAILLQFGGEPAADQLLAYLQYELQRSGELLPSAKRAINKFIEFVRASIPFVRAFHTSMFYINGGKYHISKRLTGINYVLIRNWLKENHSILGYRVLGYVTLAQLVLTLAAYYRQHWRDAQRVPKSMQDKVTVPARASGRTENSDSSSGTPQSKCALCMDKIQEVSVAQCGHLFCWQCIFSWLDQRQVCPICRDTIKKSRIVRLQNFVISSATPQQTIQR</sequence>
<dbReference type="AlphaFoldDB" id="W5JGW4"/>
<keyword evidence="15 20" id="KW-1133">Transmembrane helix</keyword>
<dbReference type="Pfam" id="PF13920">
    <property type="entry name" value="zf-C3HC4_3"/>
    <property type="match status" value="1"/>
</dbReference>
<keyword evidence="6" id="KW-0813">Transport</keyword>
<evidence type="ECO:0000256" key="18">
    <source>
        <dbReference type="PROSITE-ProRule" id="PRU00175"/>
    </source>
</evidence>
<evidence type="ECO:0000256" key="8">
    <source>
        <dbReference type="ARBA" id="ARBA00022679"/>
    </source>
</evidence>
<dbReference type="PANTHER" id="PTHR23350:SF0">
    <property type="entry name" value="PEROXISOME BIOGENESIS FACTOR 10"/>
    <property type="match status" value="1"/>
</dbReference>
<dbReference type="FunCoup" id="W5JGW4">
    <property type="interactions" value="1478"/>
</dbReference>
<evidence type="ECO:0000256" key="12">
    <source>
        <dbReference type="ARBA" id="ARBA00022786"/>
    </source>
</evidence>
<evidence type="ECO:0000313" key="24">
    <source>
        <dbReference type="Proteomes" id="UP000000673"/>
    </source>
</evidence>
<evidence type="ECO:0000256" key="4">
    <source>
        <dbReference type="ARBA" id="ARBA00008704"/>
    </source>
</evidence>
<dbReference type="CDD" id="cd16527">
    <property type="entry name" value="RING-HC_PEX10"/>
    <property type="match status" value="1"/>
</dbReference>
<evidence type="ECO:0000256" key="2">
    <source>
        <dbReference type="ARBA" id="ARBA00004585"/>
    </source>
</evidence>
<evidence type="ECO:0000256" key="13">
    <source>
        <dbReference type="ARBA" id="ARBA00022833"/>
    </source>
</evidence>
<keyword evidence="14" id="KW-0653">Protein transport</keyword>
<dbReference type="PROSITE" id="PS50089">
    <property type="entry name" value="ZF_RING_2"/>
    <property type="match status" value="1"/>
</dbReference>
<name>W5JGW4_ANODA</name>
<feature type="compositionally biased region" description="Polar residues" evidence="19">
    <location>
        <begin position="234"/>
        <end position="246"/>
    </location>
</feature>
<feature type="transmembrane region" description="Helical" evidence="20">
    <location>
        <begin position="186"/>
        <end position="207"/>
    </location>
</feature>
<accession>W5JGW4</accession>
<evidence type="ECO:0000256" key="19">
    <source>
        <dbReference type="SAM" id="MobiDB-lite"/>
    </source>
</evidence>
<organism evidence="22">
    <name type="scientific">Anopheles darlingi</name>
    <name type="common">Mosquito</name>
    <dbReference type="NCBI Taxonomy" id="43151"/>
    <lineage>
        <taxon>Eukaryota</taxon>
        <taxon>Metazoa</taxon>
        <taxon>Ecdysozoa</taxon>
        <taxon>Arthropoda</taxon>
        <taxon>Hexapoda</taxon>
        <taxon>Insecta</taxon>
        <taxon>Pterygota</taxon>
        <taxon>Neoptera</taxon>
        <taxon>Endopterygota</taxon>
        <taxon>Diptera</taxon>
        <taxon>Nematocera</taxon>
        <taxon>Culicoidea</taxon>
        <taxon>Culicidae</taxon>
        <taxon>Anophelinae</taxon>
        <taxon>Anopheles</taxon>
    </lineage>
</organism>
<keyword evidence="17" id="KW-0576">Peroxisome</keyword>
<evidence type="ECO:0000313" key="22">
    <source>
        <dbReference type="EMBL" id="ETN62049.1"/>
    </source>
</evidence>
<dbReference type="GO" id="GO:0008270">
    <property type="term" value="F:zinc ion binding"/>
    <property type="evidence" value="ECO:0007669"/>
    <property type="project" value="UniProtKB-KW"/>
</dbReference>
<dbReference type="EMBL" id="ADMH02001566">
    <property type="protein sequence ID" value="ETN62049.1"/>
    <property type="molecule type" value="Genomic_DNA"/>
</dbReference>
<evidence type="ECO:0000256" key="6">
    <source>
        <dbReference type="ARBA" id="ARBA00022448"/>
    </source>
</evidence>
<keyword evidence="10" id="KW-0479">Metal-binding</keyword>
<evidence type="ECO:0000256" key="1">
    <source>
        <dbReference type="ARBA" id="ARBA00000900"/>
    </source>
</evidence>
<dbReference type="STRING" id="43151.W5JGW4"/>
<comment type="catalytic activity">
    <reaction evidence="1">
        <text>S-ubiquitinyl-[E2 ubiquitin-conjugating enzyme]-L-cysteine + [acceptor protein]-L-lysine = [E2 ubiquitin-conjugating enzyme]-L-cysteine + N(6)-ubiquitinyl-[acceptor protein]-L-lysine.</text>
        <dbReference type="EC" id="2.3.2.27"/>
    </reaction>
</comment>
<dbReference type="VEuPathDB" id="VectorBase:ADAR2_008660"/>
<evidence type="ECO:0000256" key="7">
    <source>
        <dbReference type="ARBA" id="ARBA00022593"/>
    </source>
</evidence>
<dbReference type="InterPro" id="IPR013083">
    <property type="entry name" value="Znf_RING/FYVE/PHD"/>
</dbReference>
<evidence type="ECO:0000256" key="9">
    <source>
        <dbReference type="ARBA" id="ARBA00022692"/>
    </source>
</evidence>
<dbReference type="PROSITE" id="PS00518">
    <property type="entry name" value="ZF_RING_1"/>
    <property type="match status" value="1"/>
</dbReference>
<comment type="subcellular location">
    <subcellularLocation>
        <location evidence="2">Peroxisome membrane</location>
        <topology evidence="2">Multi-pass membrane protein</topology>
    </subcellularLocation>
</comment>
<keyword evidence="12" id="KW-0833">Ubl conjugation pathway</keyword>
<dbReference type="GO" id="GO:0061630">
    <property type="term" value="F:ubiquitin protein ligase activity"/>
    <property type="evidence" value="ECO:0007669"/>
    <property type="project" value="UniProtKB-EC"/>
</dbReference>
<evidence type="ECO:0000256" key="15">
    <source>
        <dbReference type="ARBA" id="ARBA00022989"/>
    </source>
</evidence>
<evidence type="ECO:0000256" key="17">
    <source>
        <dbReference type="ARBA" id="ARBA00023140"/>
    </source>
</evidence>
<keyword evidence="9 20" id="KW-0812">Transmembrane</keyword>
<dbReference type="SUPFAM" id="SSF57850">
    <property type="entry name" value="RING/U-box"/>
    <property type="match status" value="1"/>
</dbReference>
<evidence type="ECO:0000256" key="16">
    <source>
        <dbReference type="ARBA" id="ARBA00023136"/>
    </source>
</evidence>
<evidence type="ECO:0000256" key="14">
    <source>
        <dbReference type="ARBA" id="ARBA00022927"/>
    </source>
</evidence>
<dbReference type="SMART" id="SM00184">
    <property type="entry name" value="RING"/>
    <property type="match status" value="1"/>
</dbReference>
<reference evidence="22" key="3">
    <citation type="journal article" date="2013" name="Nucleic Acids Res.">
        <title>The genome of Anopheles darlingi, the main neotropical malaria vector.</title>
        <authorList>
            <person name="Marinotti O."/>
            <person name="Cerqueira G.C."/>
            <person name="de Almeida L.G."/>
            <person name="Ferro M.I."/>
            <person name="Loreto E.L."/>
            <person name="Zaha A."/>
            <person name="Teixeira S.M."/>
            <person name="Wespiser A.R."/>
            <person name="Almeida E Silva A."/>
            <person name="Schlindwein A.D."/>
            <person name="Pacheco A.C."/>
            <person name="Silva A.L."/>
            <person name="Graveley B.R."/>
            <person name="Walenz B.P."/>
            <person name="Lima Bde A."/>
            <person name="Ribeiro C.A."/>
            <person name="Nunes-Silva C.G."/>
            <person name="de Carvalho C.R."/>
            <person name="Soares C.M."/>
            <person name="de Menezes C.B."/>
            <person name="Matiolli C."/>
            <person name="Caffrey D."/>
            <person name="Araujo D.A."/>
            <person name="de Oliveira D.M."/>
            <person name="Golenbock D."/>
            <person name="Grisard E.C."/>
            <person name="Fantinatti-Garboggini F."/>
            <person name="de Carvalho F.M."/>
            <person name="Barcellos F.G."/>
            <person name="Prosdocimi F."/>
            <person name="May G."/>
            <person name="Azevedo Junior G.M."/>
            <person name="Guimaraes G.M."/>
            <person name="Goldman G.H."/>
            <person name="Padilha I.Q."/>
            <person name="Batista Jda S."/>
            <person name="Ferro J.A."/>
            <person name="Ribeiro J.M."/>
            <person name="Fietto J.L."/>
            <person name="Dabbas K.M."/>
            <person name="Cerdeira L."/>
            <person name="Agnez-Lima L.F."/>
            <person name="Brocchi M."/>
            <person name="de Carvalho M.O."/>
            <person name="Teixeira Mde M."/>
            <person name="Diniz Maia Mde M."/>
            <person name="Goldman M.H."/>
            <person name="Cruz Schneider M.P."/>
            <person name="Felipe M.S."/>
            <person name="Hungria M."/>
            <person name="Nicolas M.F."/>
            <person name="Pereira M."/>
            <person name="Montes M.A."/>
            <person name="Cantao M.E."/>
            <person name="Vincentz M."/>
            <person name="Rafael M.S."/>
            <person name="Silverman N."/>
            <person name="Stoco P.H."/>
            <person name="Souza R.C."/>
            <person name="Vicentini R."/>
            <person name="Gazzinelli R.T."/>
            <person name="Neves Rde O."/>
            <person name="Silva R."/>
            <person name="Astolfi-Filho S."/>
            <person name="Maciel T.E."/>
            <person name="Urmenyi T.P."/>
            <person name="Tadei W.P."/>
            <person name="Camargo E.P."/>
            <person name="de Vasconcelos A.T."/>
        </authorList>
    </citation>
    <scope>NUCLEOTIDE SEQUENCE</scope>
</reference>
<dbReference type="PANTHER" id="PTHR23350">
    <property type="entry name" value="PEROXISOME ASSEMBLY PROTEIN 10"/>
    <property type="match status" value="1"/>
</dbReference>
<reference evidence="22 24" key="1">
    <citation type="journal article" date="2010" name="BMC Genomics">
        <title>Combination of measures distinguishes pre-miRNAs from other stem-loops in the genome of the newly sequenced Anopheles darlingi.</title>
        <authorList>
            <person name="Mendes N.D."/>
            <person name="Freitas A.T."/>
            <person name="Vasconcelos A.T."/>
            <person name="Sagot M.F."/>
        </authorList>
    </citation>
    <scope>NUCLEOTIDE SEQUENCE</scope>
</reference>
<keyword evidence="8" id="KW-0808">Transferase</keyword>
<dbReference type="InterPro" id="IPR017907">
    <property type="entry name" value="Znf_RING_CS"/>
</dbReference>
<evidence type="ECO:0000259" key="21">
    <source>
        <dbReference type="PROSITE" id="PS50089"/>
    </source>
</evidence>
<dbReference type="OMA" id="YCDVVQL"/>
<keyword evidence="7" id="KW-0962">Peroxisome biogenesis</keyword>
<gene>
    <name evidence="22" type="ORF">AND_006274</name>
</gene>
<dbReference type="EC" id="2.3.2.27" evidence="5"/>
<keyword evidence="16 20" id="KW-0472">Membrane</keyword>
<reference evidence="22" key="2">
    <citation type="submission" date="2010-05" db="EMBL/GenBank/DDBJ databases">
        <authorList>
            <person name="Almeida L.G."/>
            <person name="Nicolas M.F."/>
            <person name="Souza R.C."/>
            <person name="Vasconcelos A.T.R."/>
        </authorList>
    </citation>
    <scope>NUCLEOTIDE SEQUENCE</scope>
</reference>
<dbReference type="HOGENOM" id="CLU_041707_1_0_1"/>
<dbReference type="InterPro" id="IPR025654">
    <property type="entry name" value="PEX2/10"/>
</dbReference>
<evidence type="ECO:0000256" key="3">
    <source>
        <dbReference type="ARBA" id="ARBA00004906"/>
    </source>
</evidence>
<dbReference type="VEuPathDB" id="VectorBase:ADAC006274"/>
<evidence type="ECO:0000256" key="20">
    <source>
        <dbReference type="SAM" id="Phobius"/>
    </source>
</evidence>
<comment type="pathway">
    <text evidence="3">Protein modification; protein ubiquitination.</text>
</comment>